<dbReference type="Gene3D" id="3.40.630.30">
    <property type="match status" value="1"/>
</dbReference>
<comment type="caution">
    <text evidence="2">The sequence shown here is derived from an EMBL/GenBank/DDBJ whole genome shotgun (WGS) entry which is preliminary data.</text>
</comment>
<dbReference type="Proteomes" id="UP001201844">
    <property type="component" value="Unassembled WGS sequence"/>
</dbReference>
<dbReference type="PROSITE" id="PS51186">
    <property type="entry name" value="GNAT"/>
    <property type="match status" value="1"/>
</dbReference>
<organism evidence="2 3">
    <name type="scientific">Shinella sedimenti</name>
    <dbReference type="NCBI Taxonomy" id="2919913"/>
    <lineage>
        <taxon>Bacteria</taxon>
        <taxon>Pseudomonadati</taxon>
        <taxon>Pseudomonadota</taxon>
        <taxon>Alphaproteobacteria</taxon>
        <taxon>Hyphomicrobiales</taxon>
        <taxon>Rhizobiaceae</taxon>
        <taxon>Shinella</taxon>
    </lineage>
</organism>
<dbReference type="SUPFAM" id="SSF55729">
    <property type="entry name" value="Acyl-CoA N-acyltransferases (Nat)"/>
    <property type="match status" value="1"/>
</dbReference>
<keyword evidence="3" id="KW-1185">Reference proteome</keyword>
<dbReference type="EMBL" id="JAKVIN010000014">
    <property type="protein sequence ID" value="MCJ8151980.1"/>
    <property type="molecule type" value="Genomic_DNA"/>
</dbReference>
<dbReference type="InterPro" id="IPR000182">
    <property type="entry name" value="GNAT_dom"/>
</dbReference>
<dbReference type="CDD" id="cd04301">
    <property type="entry name" value="NAT_SF"/>
    <property type="match status" value="1"/>
</dbReference>
<evidence type="ECO:0000259" key="1">
    <source>
        <dbReference type="PROSITE" id="PS51186"/>
    </source>
</evidence>
<dbReference type="RefSeq" id="WP_241605674.1">
    <property type="nucleotide sequence ID" value="NZ_JAKVIN010000014.1"/>
</dbReference>
<feature type="domain" description="N-acetyltransferase" evidence="1">
    <location>
        <begin position="1"/>
        <end position="139"/>
    </location>
</feature>
<dbReference type="InterPro" id="IPR016181">
    <property type="entry name" value="Acyl_CoA_acyltransferase"/>
</dbReference>
<evidence type="ECO:0000313" key="2">
    <source>
        <dbReference type="EMBL" id="MCJ8151980.1"/>
    </source>
</evidence>
<dbReference type="Pfam" id="PF00583">
    <property type="entry name" value="Acetyltransf_1"/>
    <property type="match status" value="1"/>
</dbReference>
<geneLocation type="plasmid" evidence="2">
    <name>unnamed</name>
</geneLocation>
<protein>
    <submittedName>
        <fullName evidence="2">GNAT family N-acetyltransferase</fullName>
    </submittedName>
</protein>
<sequence length="139" mass="15591">MHIRVVTFDDLPALCKLDTFAAEYPERREAIHAWIGQGICRLAEVDGEPVGYGALTYHFFGSAFIEMLMVDVRFRGRGVGLALVEHFQAICLGPKLFSSTNLSNRPMQSLLLKAGFKPSGYIHNLDENDPELVFFYPVP</sequence>
<keyword evidence="2" id="KW-0614">Plasmid</keyword>
<proteinExistence type="predicted"/>
<name>A0ABT0CTQ1_9HYPH</name>
<evidence type="ECO:0000313" key="3">
    <source>
        <dbReference type="Proteomes" id="UP001201844"/>
    </source>
</evidence>
<gene>
    <name evidence="2" type="ORF">MKI86_22880</name>
</gene>
<accession>A0ABT0CTQ1</accession>
<reference evidence="2 3" key="1">
    <citation type="submission" date="2022-02" db="EMBL/GenBank/DDBJ databases">
        <title>Shinella B3.7 sp. nov., isolated from Sediment (Zhairuo Island).</title>
        <authorList>
            <person name="Chen G."/>
        </authorList>
    </citation>
    <scope>NUCLEOTIDE SEQUENCE [LARGE SCALE GENOMIC DNA]</scope>
    <source>
        <strain evidence="2 3">B3.7</strain>
        <plasmid evidence="2">unnamed</plasmid>
    </source>
</reference>